<evidence type="ECO:0000313" key="6">
    <source>
        <dbReference type="EMBL" id="KAF0291995.1"/>
    </source>
</evidence>
<dbReference type="InterPro" id="IPR024964">
    <property type="entry name" value="CTLH/CRA"/>
</dbReference>
<comment type="caution">
    <text evidence="6">The sequence shown here is derived from an EMBL/GenBank/DDBJ whole genome shotgun (WGS) entry which is preliminary data.</text>
</comment>
<protein>
    <recommendedName>
        <fullName evidence="2">E3 ubiquitin-protein transferase MAEA</fullName>
    </recommendedName>
    <alternativeName>
        <fullName evidence="4">Macrophage erythroblast attacher</fullName>
    </alternativeName>
</protein>
<keyword evidence="7" id="KW-1185">Reference proteome</keyword>
<dbReference type="PANTHER" id="PTHR12170:SF2">
    <property type="entry name" value="E3 UBIQUITIN-PROTEIN TRANSFERASE MAEA"/>
    <property type="match status" value="1"/>
</dbReference>
<evidence type="ECO:0000259" key="5">
    <source>
        <dbReference type="PROSITE" id="PS50897"/>
    </source>
</evidence>
<comment type="subcellular location">
    <subcellularLocation>
        <location evidence="1">Nucleus matrix</location>
    </subcellularLocation>
</comment>
<dbReference type="InterPro" id="IPR006594">
    <property type="entry name" value="LisH"/>
</dbReference>
<sequence length="232" mass="27032">MMRCAGEGTVRIRVPESEESICDELQSAELCRRRLQHLMEYGSQSAGLLSQWKRQRLDRLLVDHFVRCGFYELAVNLARHSQIEPLTNIDIFLVASQVENSLRRKDTGPALAWCYDNKSKLRKGRSKLELRLRQQEFIELVRAERRIEAVMHARKHLSNMDDYQGEDIQSCMALLAFPVDTDGQRSADMDIVQLQRETTDLRRRLQQLELSDDRQQQENRLTTLIFSGPSLQ</sequence>
<dbReference type="InterPro" id="IPR045098">
    <property type="entry name" value="Fyv10_fam"/>
</dbReference>
<dbReference type="Pfam" id="PF10607">
    <property type="entry name" value="CTLH"/>
    <property type="match status" value="1"/>
</dbReference>
<dbReference type="InterPro" id="IPR006595">
    <property type="entry name" value="CTLH_C"/>
</dbReference>
<keyword evidence="3" id="KW-0265">Erythrocyte maturation</keyword>
<evidence type="ECO:0000256" key="1">
    <source>
        <dbReference type="ARBA" id="ARBA00004109"/>
    </source>
</evidence>
<dbReference type="GO" id="GO:0043161">
    <property type="term" value="P:proteasome-mediated ubiquitin-dependent protein catabolic process"/>
    <property type="evidence" value="ECO:0007669"/>
    <property type="project" value="InterPro"/>
</dbReference>
<gene>
    <name evidence="6" type="primary">Maea</name>
    <name evidence="6" type="ORF">FJT64_009939</name>
</gene>
<dbReference type="GO" id="GO:0043249">
    <property type="term" value="P:erythrocyte maturation"/>
    <property type="evidence" value="ECO:0007669"/>
    <property type="project" value="UniProtKB-KW"/>
</dbReference>
<evidence type="ECO:0000256" key="4">
    <source>
        <dbReference type="ARBA" id="ARBA00029678"/>
    </source>
</evidence>
<dbReference type="GO" id="GO:0034657">
    <property type="term" value="C:GID complex"/>
    <property type="evidence" value="ECO:0007669"/>
    <property type="project" value="TreeGrafter"/>
</dbReference>
<name>A0A6A4VDN6_AMPAM</name>
<reference evidence="6 7" key="1">
    <citation type="submission" date="2019-07" db="EMBL/GenBank/DDBJ databases">
        <title>Draft genome assembly of a fouling barnacle, Amphibalanus amphitrite (Darwin, 1854): The first reference genome for Thecostraca.</title>
        <authorList>
            <person name="Kim W."/>
        </authorList>
    </citation>
    <scope>NUCLEOTIDE SEQUENCE [LARGE SCALE GENOMIC DNA]</scope>
    <source>
        <strain evidence="6">SNU_AA5</strain>
        <tissue evidence="6">Soma without cirri and trophi</tissue>
    </source>
</reference>
<dbReference type="Proteomes" id="UP000440578">
    <property type="component" value="Unassembled WGS sequence"/>
</dbReference>
<dbReference type="OrthoDB" id="1933455at2759"/>
<dbReference type="GO" id="GO:0004842">
    <property type="term" value="F:ubiquitin-protein transferase activity"/>
    <property type="evidence" value="ECO:0007669"/>
    <property type="project" value="InterPro"/>
</dbReference>
<evidence type="ECO:0000256" key="3">
    <source>
        <dbReference type="ARBA" id="ARBA00023057"/>
    </source>
</evidence>
<accession>A0A6A4VDN6</accession>
<organism evidence="6 7">
    <name type="scientific">Amphibalanus amphitrite</name>
    <name type="common">Striped barnacle</name>
    <name type="synonym">Balanus amphitrite</name>
    <dbReference type="NCBI Taxonomy" id="1232801"/>
    <lineage>
        <taxon>Eukaryota</taxon>
        <taxon>Metazoa</taxon>
        <taxon>Ecdysozoa</taxon>
        <taxon>Arthropoda</taxon>
        <taxon>Crustacea</taxon>
        <taxon>Multicrustacea</taxon>
        <taxon>Cirripedia</taxon>
        <taxon>Thoracica</taxon>
        <taxon>Thoracicalcarea</taxon>
        <taxon>Balanomorpha</taxon>
        <taxon>Balanoidea</taxon>
        <taxon>Balanidae</taxon>
        <taxon>Amphibalaninae</taxon>
        <taxon>Amphibalanus</taxon>
    </lineage>
</organism>
<dbReference type="SMART" id="SM00668">
    <property type="entry name" value="CTLH"/>
    <property type="match status" value="1"/>
</dbReference>
<evidence type="ECO:0000256" key="2">
    <source>
        <dbReference type="ARBA" id="ARBA00014384"/>
    </source>
</evidence>
<dbReference type="GO" id="GO:0005737">
    <property type="term" value="C:cytoplasm"/>
    <property type="evidence" value="ECO:0007669"/>
    <property type="project" value="TreeGrafter"/>
</dbReference>
<dbReference type="AlphaFoldDB" id="A0A6A4VDN6"/>
<feature type="domain" description="CTLH" evidence="5">
    <location>
        <begin position="91"/>
        <end position="148"/>
    </location>
</feature>
<dbReference type="GO" id="GO:0016363">
    <property type="term" value="C:nuclear matrix"/>
    <property type="evidence" value="ECO:0007669"/>
    <property type="project" value="UniProtKB-SubCell"/>
</dbReference>
<dbReference type="PROSITE" id="PS50897">
    <property type="entry name" value="CTLH"/>
    <property type="match status" value="1"/>
</dbReference>
<dbReference type="EMBL" id="VIIS01001845">
    <property type="protein sequence ID" value="KAF0291995.1"/>
    <property type="molecule type" value="Genomic_DNA"/>
</dbReference>
<dbReference type="PANTHER" id="PTHR12170">
    <property type="entry name" value="MACROPHAGE ERYTHROBLAST ATTACHER-RELATED"/>
    <property type="match status" value="1"/>
</dbReference>
<dbReference type="PROSITE" id="PS50896">
    <property type="entry name" value="LISH"/>
    <property type="match status" value="1"/>
</dbReference>
<evidence type="ECO:0000313" key="7">
    <source>
        <dbReference type="Proteomes" id="UP000440578"/>
    </source>
</evidence>
<proteinExistence type="predicted"/>